<sequence>MSHNAVQAGAYLHHVAFESSDPERLANFYAANMDMDVEKISDTEFRCSGPMRRFVAVKGQDKKLAYAGLAYRNAEVLAAQRTQAEANGVEILDNVSPYFEDGAFAVRDNDGHLICFGIATRRTTAYLPERDGIHAPTQHLTFATQHLEGFKEFYVDKLGFFLSDRVLHENGDLATVFTTTNHEHHTIACFKSDRTGVDHHSYEAATFENIKKFCDRFAANDVLLTWGPGRHGPGNNLFVFYTDPDGNWIEISGELETIYDREVIDWPQDPRTLNKWGRAILRS</sequence>
<evidence type="ECO:0000313" key="2">
    <source>
        <dbReference type="EMBL" id="SDG03337.1"/>
    </source>
</evidence>
<dbReference type="OrthoDB" id="9803142at2"/>
<feature type="domain" description="VOC" evidence="1">
    <location>
        <begin position="11"/>
        <end position="119"/>
    </location>
</feature>
<accession>A0A1G7QXW6</accession>
<dbReference type="InterPro" id="IPR029068">
    <property type="entry name" value="Glyas_Bleomycin-R_OHBP_Dase"/>
</dbReference>
<evidence type="ECO:0000313" key="3">
    <source>
        <dbReference type="Proteomes" id="UP000182284"/>
    </source>
</evidence>
<dbReference type="PROSITE" id="PS51819">
    <property type="entry name" value="VOC"/>
    <property type="match status" value="2"/>
</dbReference>
<dbReference type="EMBL" id="FNBL01000010">
    <property type="protein sequence ID" value="SDG03337.1"/>
    <property type="molecule type" value="Genomic_DNA"/>
</dbReference>
<dbReference type="AlphaFoldDB" id="A0A1G7QXW6"/>
<proteinExistence type="predicted"/>
<protein>
    <submittedName>
        <fullName evidence="2">Catechol 2,3-dioxygenase</fullName>
    </submittedName>
</protein>
<dbReference type="SUPFAM" id="SSF54593">
    <property type="entry name" value="Glyoxalase/Bleomycin resistance protein/Dihydroxybiphenyl dioxygenase"/>
    <property type="match status" value="2"/>
</dbReference>
<keyword evidence="2" id="KW-0223">Dioxygenase</keyword>
<dbReference type="GO" id="GO:0051213">
    <property type="term" value="F:dioxygenase activity"/>
    <property type="evidence" value="ECO:0007669"/>
    <property type="project" value="UniProtKB-KW"/>
</dbReference>
<name>A0A1G7QXW6_9RHOB</name>
<feature type="domain" description="VOC" evidence="1">
    <location>
        <begin position="136"/>
        <end position="254"/>
    </location>
</feature>
<organism evidence="2 3">
    <name type="scientific">Celeribacter baekdonensis</name>
    <dbReference type="NCBI Taxonomy" id="875171"/>
    <lineage>
        <taxon>Bacteria</taxon>
        <taxon>Pseudomonadati</taxon>
        <taxon>Pseudomonadota</taxon>
        <taxon>Alphaproteobacteria</taxon>
        <taxon>Rhodobacterales</taxon>
        <taxon>Roseobacteraceae</taxon>
        <taxon>Celeribacter</taxon>
    </lineage>
</organism>
<dbReference type="CDD" id="cd06587">
    <property type="entry name" value="VOC"/>
    <property type="match status" value="1"/>
</dbReference>
<reference evidence="2 3" key="1">
    <citation type="submission" date="2016-10" db="EMBL/GenBank/DDBJ databases">
        <authorList>
            <person name="de Groot N.N."/>
        </authorList>
    </citation>
    <scope>NUCLEOTIDE SEQUENCE [LARGE SCALE GENOMIC DNA]</scope>
    <source>
        <strain evidence="2 3">DSM 27375</strain>
    </source>
</reference>
<gene>
    <name evidence="2" type="ORF">SAMN04488117_110118</name>
</gene>
<dbReference type="InterPro" id="IPR037523">
    <property type="entry name" value="VOC_core"/>
</dbReference>
<dbReference type="InterPro" id="IPR004360">
    <property type="entry name" value="Glyas_Fos-R_dOase_dom"/>
</dbReference>
<dbReference type="Pfam" id="PF00903">
    <property type="entry name" value="Glyoxalase"/>
    <property type="match status" value="2"/>
</dbReference>
<dbReference type="Gene3D" id="3.10.180.10">
    <property type="entry name" value="2,3-Dihydroxybiphenyl 1,2-Dioxygenase, domain 1"/>
    <property type="match status" value="2"/>
</dbReference>
<dbReference type="RefSeq" id="WP_074646281.1">
    <property type="nucleotide sequence ID" value="NZ_FNBL01000010.1"/>
</dbReference>
<dbReference type="Proteomes" id="UP000182284">
    <property type="component" value="Unassembled WGS sequence"/>
</dbReference>
<evidence type="ECO:0000259" key="1">
    <source>
        <dbReference type="PROSITE" id="PS51819"/>
    </source>
</evidence>
<keyword evidence="2" id="KW-0560">Oxidoreductase</keyword>